<feature type="region of interest" description="Disordered" evidence="1">
    <location>
        <begin position="92"/>
        <end position="130"/>
    </location>
</feature>
<protein>
    <submittedName>
        <fullName evidence="2">Uncharacterized protein</fullName>
    </submittedName>
</protein>
<keyword evidence="3" id="KW-1185">Reference proteome</keyword>
<accession>A0A1J4KSZ1</accession>
<sequence length="321" mass="37561">MKNSSDSPSISVIESILDSRIDQMIALTLPTDQHRQDILEAIKTTYSSSQRLSSFFDYLIDYVQTLSTKLEKTKNELNEYRQKDPKFRAKLKQHKSQKNHQEIKESIETKSDNVTNRETKKEKNNLNNNNFNGNNKFNFISKDTNNDYKDSLRLLNAGEGQLTNFINDLKQQNLRLQRLHNQDRAILLKQHAVIHQADMNDESENNNSRRVKNVKNSKNVKIVRSESESENENESESFKNYKNYKIYKDSKKHVGKGRKRSSTTDSDFDSNSESDGENGDDAILEECRHLKKEFKRISTDIQELNKQVQKRYQPKKKHSDH</sequence>
<feature type="region of interest" description="Disordered" evidence="1">
    <location>
        <begin position="198"/>
        <end position="237"/>
    </location>
</feature>
<gene>
    <name evidence="2" type="ORF">TRFO_15630</name>
</gene>
<dbReference type="AlphaFoldDB" id="A0A1J4KSZ1"/>
<name>A0A1J4KSZ1_9EUKA</name>
<proteinExistence type="predicted"/>
<organism evidence="2 3">
    <name type="scientific">Tritrichomonas foetus</name>
    <dbReference type="NCBI Taxonomy" id="1144522"/>
    <lineage>
        <taxon>Eukaryota</taxon>
        <taxon>Metamonada</taxon>
        <taxon>Parabasalia</taxon>
        <taxon>Tritrichomonadida</taxon>
        <taxon>Tritrichomonadidae</taxon>
        <taxon>Tritrichomonas</taxon>
    </lineage>
</organism>
<evidence type="ECO:0000256" key="1">
    <source>
        <dbReference type="SAM" id="MobiDB-lite"/>
    </source>
</evidence>
<dbReference type="EMBL" id="MLAK01000431">
    <property type="protein sequence ID" value="OHT14000.1"/>
    <property type="molecule type" value="Genomic_DNA"/>
</dbReference>
<feature type="region of interest" description="Disordered" evidence="1">
    <location>
        <begin position="251"/>
        <end position="284"/>
    </location>
</feature>
<dbReference type="VEuPathDB" id="TrichDB:TRFO_15630"/>
<feature type="compositionally biased region" description="Basic residues" evidence="1">
    <location>
        <begin position="251"/>
        <end position="261"/>
    </location>
</feature>
<feature type="compositionally biased region" description="Basic and acidic residues" evidence="1">
    <location>
        <begin position="99"/>
        <end position="124"/>
    </location>
</feature>
<comment type="caution">
    <text evidence="2">The sequence shown here is derived from an EMBL/GenBank/DDBJ whole genome shotgun (WGS) entry which is preliminary data.</text>
</comment>
<dbReference type="RefSeq" id="XP_068367136.1">
    <property type="nucleotide sequence ID" value="XM_068498492.1"/>
</dbReference>
<evidence type="ECO:0000313" key="3">
    <source>
        <dbReference type="Proteomes" id="UP000179807"/>
    </source>
</evidence>
<evidence type="ECO:0000313" key="2">
    <source>
        <dbReference type="EMBL" id="OHT14000.1"/>
    </source>
</evidence>
<feature type="compositionally biased region" description="Acidic residues" evidence="1">
    <location>
        <begin position="266"/>
        <end position="284"/>
    </location>
</feature>
<dbReference type="GeneID" id="94833196"/>
<reference evidence="2" key="1">
    <citation type="submission" date="2016-10" db="EMBL/GenBank/DDBJ databases">
        <authorList>
            <person name="Benchimol M."/>
            <person name="Almeida L.G."/>
            <person name="Vasconcelos A.T."/>
            <person name="Perreira-Neves A."/>
            <person name="Rosa I.A."/>
            <person name="Tasca T."/>
            <person name="Bogo M.R."/>
            <person name="de Souza W."/>
        </authorList>
    </citation>
    <scope>NUCLEOTIDE SEQUENCE [LARGE SCALE GENOMIC DNA]</scope>
    <source>
        <strain evidence="2">K</strain>
    </source>
</reference>
<dbReference type="Proteomes" id="UP000179807">
    <property type="component" value="Unassembled WGS sequence"/>
</dbReference>